<dbReference type="Gene3D" id="2.60.40.1120">
    <property type="entry name" value="Carboxypeptidase-like, regulatory domain"/>
    <property type="match status" value="1"/>
</dbReference>
<dbReference type="InterPro" id="IPR012910">
    <property type="entry name" value="Plug_dom"/>
</dbReference>
<evidence type="ECO:0000256" key="2">
    <source>
        <dbReference type="ARBA" id="ARBA00022448"/>
    </source>
</evidence>
<dbReference type="SUPFAM" id="SSF49464">
    <property type="entry name" value="Carboxypeptidase regulatory domain-like"/>
    <property type="match status" value="1"/>
</dbReference>
<evidence type="ECO:0000313" key="11">
    <source>
        <dbReference type="Proteomes" id="UP000267469"/>
    </source>
</evidence>
<keyword evidence="3 7" id="KW-1134">Transmembrane beta strand</keyword>
<dbReference type="RefSeq" id="WP_123217333.1">
    <property type="nucleotide sequence ID" value="NZ_RJTM01000116.1"/>
</dbReference>
<keyword evidence="10" id="KW-0675">Receptor</keyword>
<feature type="signal peptide" evidence="8">
    <location>
        <begin position="1"/>
        <end position="25"/>
    </location>
</feature>
<keyword evidence="5 7" id="KW-0472">Membrane</keyword>
<dbReference type="Pfam" id="PF07715">
    <property type="entry name" value="Plug"/>
    <property type="match status" value="1"/>
</dbReference>
<evidence type="ECO:0000256" key="4">
    <source>
        <dbReference type="ARBA" id="ARBA00022692"/>
    </source>
</evidence>
<keyword evidence="2 7" id="KW-0813">Transport</keyword>
<keyword evidence="11" id="KW-1185">Reference proteome</keyword>
<sequence>MKPLLHMKIWTTVVFALFSLPAAVAQNQPVSVSGKVSDAETGSPLPGVSVFVKGTTIGISTDFDGNFSLDVPSEESVLVLQILGYVSRELVVGDQRNFTVSLQTDVDILDEVVLIGYGKQSRSTVTNSLSQVDEKEFRKAPGANPLMQLQGKVAGLSLQIQDGQPGSNPEILIRGGSSTSPESDSPLFIVDGIIGGMRNISDLNPDDIESVQVLKDAASTAIYGARAANGIIIIQTKSGNAGKTKINLRLTSGLDAQQKKLPLLNARDYIYLSRKNTDLFNTTNPEFFLTGGRYGMSTGNPRDSKNTLEFLDVYLEQYGQEYVADLINNQGWSTMEDPVTGKKLIFQDNDYQDATFQTGYRKEIDFDISGGNEDITYYFGLGYLDQEGIVRGTSYKNYNFLYNGTFRLSDSWSLNAKASFQMRDANAPNNYEWVLGRSILMPPTYRQYYENGLPAPGEGISSFRNRLHEIYYKTKYNDVNVYRTTFQFGGVWQISPGLQFAPTAYYFSTEGIENYFEAYNETVTNRPASARHNLDRHLQFDALLTYDKEFKGSHFLNTVLGTSYNHDYSYRMSGSGREALTDLIPTLNATSKETQRVSTTKSYDAILSFFGRANYHYNHRYMLSFSARFDGSSRFAKNNKWGFFPGVSAGWNIHNEKFFNPLKPVVSNLKLRGSWGKTGNNNLSIFDSRGKYSTGYMYNGNVGILNTTLINDNLIWEETASFDIGLDIGLFDNRVNIVTDYYDKLTSERLFDQPLWASTGFGSIKSNFGTIRNRGFEVEVNTTPVQNDNFSWNLSMTFAYNRGTVEELPENSEDLNRIGGNFIYNPSTGEEVKVGGLAEGERFGGRWAFHYQGVYQTDEEASSAPRDLNASGRTKMAGDAIFEDRNDDGILDNRDMVFMGYIRPDKTGGIVNQFNYKGFNLRLVMDWAIGHVIDNGFKARVMGSARNNNNAYKEALTESWQYEGHDAKYPKYSVQSDYDYNFRNHNRWDYQIGNSSGGSNTSLYYSKGDFLAFREISLSYQFPKDIMNKLSLSGLELFIGLYNLGYLTSYDGLMPEIYSGRDYGTYPRPRQVNVGAKISF</sequence>
<name>A0A3N0E360_SINP1</name>
<evidence type="ECO:0000256" key="6">
    <source>
        <dbReference type="ARBA" id="ARBA00023237"/>
    </source>
</evidence>
<organism evidence="10 11">
    <name type="scientific">Sinomicrobium pectinilyticum</name>
    <dbReference type="NCBI Taxonomy" id="1084421"/>
    <lineage>
        <taxon>Bacteria</taxon>
        <taxon>Pseudomonadati</taxon>
        <taxon>Bacteroidota</taxon>
        <taxon>Flavobacteriia</taxon>
        <taxon>Flavobacteriales</taxon>
        <taxon>Flavobacteriaceae</taxon>
        <taxon>Sinomicrobium</taxon>
    </lineage>
</organism>
<dbReference type="EMBL" id="RJTM01000116">
    <property type="protein sequence ID" value="RNL82284.1"/>
    <property type="molecule type" value="Genomic_DNA"/>
</dbReference>
<dbReference type="OrthoDB" id="9768177at2"/>
<feature type="domain" description="TonB-dependent receptor plug" evidence="9">
    <location>
        <begin position="123"/>
        <end position="231"/>
    </location>
</feature>
<dbReference type="InterPro" id="IPR023997">
    <property type="entry name" value="TonB-dep_OMP_SusC/RagA_CS"/>
</dbReference>
<keyword evidence="4 7" id="KW-0812">Transmembrane</keyword>
<accession>A0A3N0E360</accession>
<gene>
    <name evidence="10" type="ORF">ED312_17565</name>
</gene>
<evidence type="ECO:0000256" key="1">
    <source>
        <dbReference type="ARBA" id="ARBA00004571"/>
    </source>
</evidence>
<dbReference type="Pfam" id="PF13715">
    <property type="entry name" value="CarbopepD_reg_2"/>
    <property type="match status" value="1"/>
</dbReference>
<comment type="similarity">
    <text evidence="7">Belongs to the TonB-dependent receptor family.</text>
</comment>
<proteinExistence type="inferred from homology"/>
<reference evidence="10 11" key="1">
    <citation type="submission" date="2018-10" db="EMBL/GenBank/DDBJ databases">
        <title>Sinomicrobium pectinilyticum sp. nov., a pectinase-producing bacterium isolated from alkaline and saline soil, and emended description of the genus Sinomicrobium.</title>
        <authorList>
            <person name="Cheng B."/>
            <person name="Li C."/>
            <person name="Lai Q."/>
            <person name="Du M."/>
            <person name="Shao Z."/>
            <person name="Xu P."/>
            <person name="Yang C."/>
        </authorList>
    </citation>
    <scope>NUCLEOTIDE SEQUENCE [LARGE SCALE GENOMIC DNA]</scope>
    <source>
        <strain evidence="10 11">5DNS001</strain>
    </source>
</reference>
<dbReference type="NCBIfam" id="TIGR04056">
    <property type="entry name" value="OMP_RagA_SusC"/>
    <property type="match status" value="1"/>
</dbReference>
<dbReference type="GO" id="GO:0009279">
    <property type="term" value="C:cell outer membrane"/>
    <property type="evidence" value="ECO:0007669"/>
    <property type="project" value="UniProtKB-SubCell"/>
</dbReference>
<dbReference type="AlphaFoldDB" id="A0A3N0E360"/>
<protein>
    <submittedName>
        <fullName evidence="10">TonB-dependent receptor</fullName>
    </submittedName>
</protein>
<dbReference type="PROSITE" id="PS52016">
    <property type="entry name" value="TONB_DEPENDENT_REC_3"/>
    <property type="match status" value="1"/>
</dbReference>
<dbReference type="InterPro" id="IPR008969">
    <property type="entry name" value="CarboxyPept-like_regulatory"/>
</dbReference>
<dbReference type="InterPro" id="IPR037066">
    <property type="entry name" value="Plug_dom_sf"/>
</dbReference>
<dbReference type="SUPFAM" id="SSF56935">
    <property type="entry name" value="Porins"/>
    <property type="match status" value="1"/>
</dbReference>
<feature type="chain" id="PRO_5018154672" evidence="8">
    <location>
        <begin position="26"/>
        <end position="1080"/>
    </location>
</feature>
<evidence type="ECO:0000256" key="3">
    <source>
        <dbReference type="ARBA" id="ARBA00022452"/>
    </source>
</evidence>
<dbReference type="Gene3D" id="2.40.170.20">
    <property type="entry name" value="TonB-dependent receptor, beta-barrel domain"/>
    <property type="match status" value="1"/>
</dbReference>
<comment type="caution">
    <text evidence="10">The sequence shown here is derived from an EMBL/GenBank/DDBJ whole genome shotgun (WGS) entry which is preliminary data.</text>
</comment>
<evidence type="ECO:0000259" key="9">
    <source>
        <dbReference type="Pfam" id="PF07715"/>
    </source>
</evidence>
<dbReference type="Gene3D" id="2.170.130.10">
    <property type="entry name" value="TonB-dependent receptor, plug domain"/>
    <property type="match status" value="1"/>
</dbReference>
<dbReference type="NCBIfam" id="TIGR04057">
    <property type="entry name" value="SusC_RagA_signa"/>
    <property type="match status" value="1"/>
</dbReference>
<dbReference type="InterPro" id="IPR023996">
    <property type="entry name" value="TonB-dep_OMP_SusC/RagA"/>
</dbReference>
<dbReference type="Proteomes" id="UP000267469">
    <property type="component" value="Unassembled WGS sequence"/>
</dbReference>
<evidence type="ECO:0000256" key="8">
    <source>
        <dbReference type="SAM" id="SignalP"/>
    </source>
</evidence>
<keyword evidence="6 7" id="KW-0998">Cell outer membrane</keyword>
<dbReference type="InterPro" id="IPR036942">
    <property type="entry name" value="Beta-barrel_TonB_sf"/>
</dbReference>
<dbReference type="InterPro" id="IPR039426">
    <property type="entry name" value="TonB-dep_rcpt-like"/>
</dbReference>
<evidence type="ECO:0000256" key="5">
    <source>
        <dbReference type="ARBA" id="ARBA00023136"/>
    </source>
</evidence>
<comment type="subcellular location">
    <subcellularLocation>
        <location evidence="1 7">Cell outer membrane</location>
        <topology evidence="1 7">Multi-pass membrane protein</topology>
    </subcellularLocation>
</comment>
<evidence type="ECO:0000256" key="7">
    <source>
        <dbReference type="PROSITE-ProRule" id="PRU01360"/>
    </source>
</evidence>
<evidence type="ECO:0000313" key="10">
    <source>
        <dbReference type="EMBL" id="RNL82284.1"/>
    </source>
</evidence>
<keyword evidence="8" id="KW-0732">Signal</keyword>